<dbReference type="SUPFAM" id="SSF52058">
    <property type="entry name" value="L domain-like"/>
    <property type="match status" value="1"/>
</dbReference>
<evidence type="ECO:0000313" key="1">
    <source>
        <dbReference type="EMBL" id="ATA67268.1"/>
    </source>
</evidence>
<name>A0A250E6A4_9FLAO</name>
<gene>
    <name evidence="1" type="ORF">CGC48_00725</name>
</gene>
<protein>
    <recommendedName>
        <fullName evidence="3">Right handed beta helix domain-containing protein</fullName>
    </recommendedName>
</protein>
<accession>A0A250E6A4</accession>
<dbReference type="InterPro" id="IPR032675">
    <property type="entry name" value="LRR_dom_sf"/>
</dbReference>
<dbReference type="Proteomes" id="UP000242855">
    <property type="component" value="Chromosome"/>
</dbReference>
<reference evidence="1 2" key="1">
    <citation type="journal article" date="2017" name="Genome Announc.">
        <title>Twelve Complete Reference Genomes of Clinical Isolates in the Capnocytophaga Genus.</title>
        <authorList>
            <person name="Villarma A."/>
            <person name="Gulvik C.A."/>
            <person name="Rowe L.A."/>
            <person name="Sheth M."/>
            <person name="Juieng P."/>
            <person name="Nicholson A.C."/>
            <person name="Loparev V.N."/>
            <person name="McQuiston J.R."/>
        </authorList>
    </citation>
    <scope>NUCLEOTIDE SEQUENCE [LARGE SCALE GENOMIC DNA]</scope>
    <source>
        <strain evidence="1 2">G7591</strain>
    </source>
</reference>
<sequence length="609" mass="69255">MNSTITPTNYQVYRPVPQDIINKYYTGYKQIVLPQNIHIIQASEIQGLDDCVQFLQSKIRQYDNILLPNIEIPVDNNGWEIKDLKNKNIYFSENTIIRVKGLGKNKVSDNNTNDLSGGGITVWSCKNINFYNVQVKGNIHAIGQTGEYAHGFRIYDSENITIDTMKVWECYGDGFYIGTRDVGFCKNIILKNAFLDHCGRNTISITSCIGAKIESVLLANTFRTDPKCGVDIEPSSYYEIFQNIHFKNLGTWQSGLNGFNIYTRVNGSDTNEKHPYQFSIKLENWDNYYSYNGLGFNMLGFKMTGGIKQFYKHNIFGIVEIFNVNFHIENHNTDFVNAFLKEVKQANGITSPFKMVVENVKIIQPDSIIKIITDSTGLFEYKTNNNIDVIKVEGGKSIPKFLSQKVDKKTVDLTGSVGDSTITIRQRGMKYFSTYEIPTTTSHKVKELDFSQANGIEALLLFQMNNLSSLNVSGLKTLKRLILNNALKISNLEGLTDCNSINELIIHNNNELVNLSNIFNDTFWNLTTFKLNNCKKLTSLNLSRINRLYEFELVNCINFGSSIDVSTHPNLIKLKIIGCPNLTTIYASQEQMNKINKWVKDTNVNYVIK</sequence>
<dbReference type="Gene3D" id="2.160.20.10">
    <property type="entry name" value="Single-stranded right-handed beta-helix, Pectin lyase-like"/>
    <property type="match status" value="1"/>
</dbReference>
<dbReference type="GeneID" id="96780317"/>
<dbReference type="SUPFAM" id="SSF51126">
    <property type="entry name" value="Pectin lyase-like"/>
    <property type="match status" value="1"/>
</dbReference>
<evidence type="ECO:0000313" key="2">
    <source>
        <dbReference type="Proteomes" id="UP000242855"/>
    </source>
</evidence>
<dbReference type="KEGG" id="ccyn:CGC48_00725"/>
<organism evidence="1 2">
    <name type="scientific">Capnocytophaga cynodegmi</name>
    <dbReference type="NCBI Taxonomy" id="28189"/>
    <lineage>
        <taxon>Bacteria</taxon>
        <taxon>Pseudomonadati</taxon>
        <taxon>Bacteroidota</taxon>
        <taxon>Flavobacteriia</taxon>
        <taxon>Flavobacteriales</taxon>
        <taxon>Flavobacteriaceae</taxon>
        <taxon>Capnocytophaga</taxon>
    </lineage>
</organism>
<dbReference type="AlphaFoldDB" id="A0A250E6A4"/>
<dbReference type="Gene3D" id="3.80.10.10">
    <property type="entry name" value="Ribonuclease Inhibitor"/>
    <property type="match status" value="1"/>
</dbReference>
<dbReference type="RefSeq" id="WP_095897376.1">
    <property type="nucleotide sequence ID" value="NZ_CP022378.1"/>
</dbReference>
<dbReference type="EMBL" id="CP022378">
    <property type="protein sequence ID" value="ATA67268.1"/>
    <property type="molecule type" value="Genomic_DNA"/>
</dbReference>
<evidence type="ECO:0008006" key="3">
    <source>
        <dbReference type="Google" id="ProtNLM"/>
    </source>
</evidence>
<dbReference type="InterPro" id="IPR012334">
    <property type="entry name" value="Pectin_lyas_fold"/>
</dbReference>
<dbReference type="InterPro" id="IPR011050">
    <property type="entry name" value="Pectin_lyase_fold/virulence"/>
</dbReference>
<proteinExistence type="predicted"/>